<gene>
    <name evidence="2" type="ORF">Tsubulata_023480</name>
</gene>
<reference evidence="2" key="2">
    <citation type="journal article" date="2023" name="Plants (Basel)">
        <title>Annotation of the Turnera subulata (Passifloraceae) Draft Genome Reveals the S-Locus Evolved after the Divergence of Turneroideae from Passifloroideae in a Stepwise Manner.</title>
        <authorList>
            <person name="Henning P.M."/>
            <person name="Roalson E.H."/>
            <person name="Mir W."/>
            <person name="McCubbin A.G."/>
            <person name="Shore J.S."/>
        </authorList>
    </citation>
    <scope>NUCLEOTIDE SEQUENCE</scope>
    <source>
        <strain evidence="2">F60SS</strain>
    </source>
</reference>
<dbReference type="AlphaFoldDB" id="A0A9Q0IZB6"/>
<feature type="region of interest" description="Disordered" evidence="1">
    <location>
        <begin position="34"/>
        <end position="58"/>
    </location>
</feature>
<organism evidence="2 3">
    <name type="scientific">Turnera subulata</name>
    <dbReference type="NCBI Taxonomy" id="218843"/>
    <lineage>
        <taxon>Eukaryota</taxon>
        <taxon>Viridiplantae</taxon>
        <taxon>Streptophyta</taxon>
        <taxon>Embryophyta</taxon>
        <taxon>Tracheophyta</taxon>
        <taxon>Spermatophyta</taxon>
        <taxon>Magnoliopsida</taxon>
        <taxon>eudicotyledons</taxon>
        <taxon>Gunneridae</taxon>
        <taxon>Pentapetalae</taxon>
        <taxon>rosids</taxon>
        <taxon>fabids</taxon>
        <taxon>Malpighiales</taxon>
        <taxon>Passifloraceae</taxon>
        <taxon>Turnera</taxon>
    </lineage>
</organism>
<accession>A0A9Q0IZB6</accession>
<feature type="compositionally biased region" description="Polar residues" evidence="1">
    <location>
        <begin position="34"/>
        <end position="51"/>
    </location>
</feature>
<comment type="caution">
    <text evidence="2">The sequence shown here is derived from an EMBL/GenBank/DDBJ whole genome shotgun (WGS) entry which is preliminary data.</text>
</comment>
<keyword evidence="3" id="KW-1185">Reference proteome</keyword>
<proteinExistence type="predicted"/>
<reference evidence="2" key="1">
    <citation type="submission" date="2022-02" db="EMBL/GenBank/DDBJ databases">
        <authorList>
            <person name="Henning P.M."/>
            <person name="McCubbin A.G."/>
            <person name="Shore J.S."/>
        </authorList>
    </citation>
    <scope>NUCLEOTIDE SEQUENCE</scope>
    <source>
        <strain evidence="2">F60SS</strain>
        <tissue evidence="2">Leaves</tissue>
    </source>
</reference>
<dbReference type="EMBL" id="JAKUCV010007335">
    <property type="protein sequence ID" value="KAJ4823861.1"/>
    <property type="molecule type" value="Genomic_DNA"/>
</dbReference>
<evidence type="ECO:0000313" key="3">
    <source>
        <dbReference type="Proteomes" id="UP001141552"/>
    </source>
</evidence>
<feature type="region of interest" description="Disordered" evidence="1">
    <location>
        <begin position="117"/>
        <end position="137"/>
    </location>
</feature>
<name>A0A9Q0IZB6_9ROSI</name>
<protein>
    <submittedName>
        <fullName evidence="2">Uncharacterized protein</fullName>
    </submittedName>
</protein>
<dbReference type="Proteomes" id="UP001141552">
    <property type="component" value="Unassembled WGS sequence"/>
</dbReference>
<sequence length="149" mass="16523">MILAATNPPRLDTPPVTHANPLLTVQNDMLSPQSSVGNVQCAPSASIPTGSRENDTSVTRDERHFIGNLRIQLLCIEYLNIVDRWRWQAKQLGYDPGIAAHSIKQKDNKRETFKAKWSEAHSSEGSTGGEMSRANGPQEVSMWLKLLEA</sequence>
<evidence type="ECO:0000256" key="1">
    <source>
        <dbReference type="SAM" id="MobiDB-lite"/>
    </source>
</evidence>
<evidence type="ECO:0000313" key="2">
    <source>
        <dbReference type="EMBL" id="KAJ4823861.1"/>
    </source>
</evidence>